<dbReference type="GO" id="GO:0005737">
    <property type="term" value="C:cytoplasm"/>
    <property type="evidence" value="ECO:0007669"/>
    <property type="project" value="TreeGrafter"/>
</dbReference>
<dbReference type="Pfam" id="PF04055">
    <property type="entry name" value="Radical_SAM"/>
    <property type="match status" value="1"/>
</dbReference>
<dbReference type="SUPFAM" id="SSF102114">
    <property type="entry name" value="Radical SAM enzymes"/>
    <property type="match status" value="1"/>
</dbReference>
<dbReference type="AlphaFoldDB" id="A0A5K7XD82"/>
<gene>
    <name evidence="2" type="ORF">PLANPX_3957</name>
</gene>
<dbReference type="EMBL" id="AP021861">
    <property type="protein sequence ID" value="BBO34345.1"/>
    <property type="molecule type" value="Genomic_DNA"/>
</dbReference>
<dbReference type="SMART" id="SM00729">
    <property type="entry name" value="Elp3"/>
    <property type="match status" value="1"/>
</dbReference>
<accession>A0A5K7XD82</accession>
<dbReference type="PANTHER" id="PTHR13932:SF5">
    <property type="entry name" value="RADICAL S-ADENOSYL METHIONINE DOMAIN-CONTAINING PROTEIN 1, MITOCHONDRIAL"/>
    <property type="match status" value="1"/>
</dbReference>
<dbReference type="InterPro" id="IPR006638">
    <property type="entry name" value="Elp3/MiaA/NifB-like_rSAM"/>
</dbReference>
<reference evidence="3" key="1">
    <citation type="submission" date="2019-10" db="EMBL/GenBank/DDBJ databases">
        <title>Lacipirellula parvula gen. nov., sp. nov., representing a lineage of planctomycetes widespread in freshwater anoxic habitats, and description of the family Lacipirellulaceae.</title>
        <authorList>
            <person name="Dedysh S.N."/>
            <person name="Kulichevskaya I.S."/>
            <person name="Beletsky A.V."/>
            <person name="Rakitin A.L."/>
            <person name="Mardanov A.V."/>
            <person name="Ivanova A.A."/>
            <person name="Saltykova V.X."/>
            <person name="Rijpstra W.I.C."/>
            <person name="Sinninghe Damste J.S."/>
            <person name="Ravin N.V."/>
        </authorList>
    </citation>
    <scope>NUCLEOTIDE SEQUENCE [LARGE SCALE GENOMIC DNA]</scope>
    <source>
        <strain evidence="3">PX69</strain>
    </source>
</reference>
<dbReference type="GO" id="GO:0051539">
    <property type="term" value="F:4 iron, 4 sulfur cluster binding"/>
    <property type="evidence" value="ECO:0007669"/>
    <property type="project" value="TreeGrafter"/>
</dbReference>
<organism evidence="2 3">
    <name type="scientific">Lacipirellula parvula</name>
    <dbReference type="NCBI Taxonomy" id="2650471"/>
    <lineage>
        <taxon>Bacteria</taxon>
        <taxon>Pseudomonadati</taxon>
        <taxon>Planctomycetota</taxon>
        <taxon>Planctomycetia</taxon>
        <taxon>Pirellulales</taxon>
        <taxon>Lacipirellulaceae</taxon>
        <taxon>Lacipirellula</taxon>
    </lineage>
</organism>
<dbReference type="PROSITE" id="PS51918">
    <property type="entry name" value="RADICAL_SAM"/>
    <property type="match status" value="1"/>
</dbReference>
<dbReference type="Gene3D" id="3.30.750.200">
    <property type="match status" value="1"/>
</dbReference>
<feature type="domain" description="Radical SAM core" evidence="1">
    <location>
        <begin position="42"/>
        <end position="271"/>
    </location>
</feature>
<dbReference type="CDD" id="cd01335">
    <property type="entry name" value="Radical_SAM"/>
    <property type="match status" value="1"/>
</dbReference>
<dbReference type="InterPro" id="IPR034505">
    <property type="entry name" value="Coproporphyrinogen-III_oxidase"/>
</dbReference>
<dbReference type="GO" id="GO:0006779">
    <property type="term" value="P:porphyrin-containing compound biosynthetic process"/>
    <property type="evidence" value="ECO:0007669"/>
    <property type="project" value="TreeGrafter"/>
</dbReference>
<proteinExistence type="predicted"/>
<keyword evidence="3" id="KW-1185">Reference proteome</keyword>
<name>A0A5K7XD82_9BACT</name>
<evidence type="ECO:0000259" key="1">
    <source>
        <dbReference type="PROSITE" id="PS51918"/>
    </source>
</evidence>
<sequence>MNAQLNAPDELLDLRAYAYSYPHKSAYRPLTPPVSIAEAWQDEDVRQLSLYVHVPFCEMRCGFCNLFTQSQPAGEAVESYLATLLRQFRIVRRAVPEAEFAQFAIGGGTPTYLSALQLERLLAAVESGFDLSIATLPTSIETSPLTATRDRLAILKEFGVERISIGVQSFETVDLQAFGRPRQCREVYAALETIRELQFATLNIDLIYGTDSQTASAWLASLTEAQRFEPEEIYLYPLYVRPDTGLDRIERRQDQHRHDLYRLAVEFLTNRGYQQTSLRCFRRSNSAACVAYTCQRDGMIGLGCGARSYTRRLHYATKFAVRQTGIRAILSEWIRQTDAELAHATHGLRLSSDEQRRRYLIMSLLQAEGVSLSDYERQFDGSPFDDVPELEELRHRHWLDQSTQGMLRLTALGLENSDLAGPLLYSAYVRSCLEEFARR</sequence>
<dbReference type="RefSeq" id="WP_152099934.1">
    <property type="nucleotide sequence ID" value="NZ_AP021861.1"/>
</dbReference>
<dbReference type="KEGG" id="lpav:PLANPX_3957"/>
<dbReference type="InterPro" id="IPR007197">
    <property type="entry name" value="rSAM"/>
</dbReference>
<evidence type="ECO:0000313" key="2">
    <source>
        <dbReference type="EMBL" id="BBO34345.1"/>
    </source>
</evidence>
<evidence type="ECO:0000313" key="3">
    <source>
        <dbReference type="Proteomes" id="UP000326837"/>
    </source>
</evidence>
<dbReference type="SFLD" id="SFLDS00029">
    <property type="entry name" value="Radical_SAM"/>
    <property type="match status" value="1"/>
</dbReference>
<dbReference type="Proteomes" id="UP000326837">
    <property type="component" value="Chromosome"/>
</dbReference>
<protein>
    <submittedName>
        <fullName evidence="2">Radical SAM family enzyme</fullName>
    </submittedName>
</protein>
<dbReference type="PANTHER" id="PTHR13932">
    <property type="entry name" value="COPROPORPHYRINIGEN III OXIDASE"/>
    <property type="match status" value="1"/>
</dbReference>
<dbReference type="SFLD" id="SFLDG01065">
    <property type="entry name" value="anaerobic_coproporphyrinogen-I"/>
    <property type="match status" value="1"/>
</dbReference>
<dbReference type="InterPro" id="IPR058240">
    <property type="entry name" value="rSAM_sf"/>
</dbReference>
<dbReference type="NCBIfam" id="NF006067">
    <property type="entry name" value="PRK08208.1"/>
    <property type="match status" value="1"/>
</dbReference>
<dbReference type="GO" id="GO:0003824">
    <property type="term" value="F:catalytic activity"/>
    <property type="evidence" value="ECO:0007669"/>
    <property type="project" value="InterPro"/>
</dbReference>